<name>A0A0R2QH42_9ACTN</name>
<dbReference type="PANTHER" id="PTHR43861:SF3">
    <property type="entry name" value="PUTATIVE (AFU_ORTHOLOGUE AFUA_2G14390)-RELATED"/>
    <property type="match status" value="1"/>
</dbReference>
<dbReference type="Gene3D" id="3.40.50.150">
    <property type="entry name" value="Vaccinia Virus protein VP39"/>
    <property type="match status" value="1"/>
</dbReference>
<comment type="caution">
    <text evidence="3">The sequence shown here is derived from an EMBL/GenBank/DDBJ whole genome shotgun (WGS) entry which is preliminary data.</text>
</comment>
<evidence type="ECO:0000313" key="3">
    <source>
        <dbReference type="EMBL" id="KRO47629.1"/>
    </source>
</evidence>
<dbReference type="InterPro" id="IPR029063">
    <property type="entry name" value="SAM-dependent_MTases_sf"/>
</dbReference>
<dbReference type="SUPFAM" id="SSF53335">
    <property type="entry name" value="S-adenosyl-L-methionine-dependent methyltransferases"/>
    <property type="match status" value="1"/>
</dbReference>
<proteinExistence type="predicted"/>
<feature type="domain" description="Methyltransferase" evidence="2">
    <location>
        <begin position="42"/>
        <end position="139"/>
    </location>
</feature>
<evidence type="ECO:0000313" key="4">
    <source>
        <dbReference type="Proteomes" id="UP000051017"/>
    </source>
</evidence>
<dbReference type="GO" id="GO:0016740">
    <property type="term" value="F:transferase activity"/>
    <property type="evidence" value="ECO:0007669"/>
    <property type="project" value="UniProtKB-KW"/>
</dbReference>
<organism evidence="3 4">
    <name type="scientific">Acidimicrobiia bacterium BACL6 MAG-120924-bin43</name>
    <dbReference type="NCBI Taxonomy" id="1655583"/>
    <lineage>
        <taxon>Bacteria</taxon>
        <taxon>Bacillati</taxon>
        <taxon>Actinomycetota</taxon>
        <taxon>Acidimicrobiia</taxon>
        <taxon>acIV cluster</taxon>
    </lineage>
</organism>
<reference evidence="3 4" key="1">
    <citation type="submission" date="2015-10" db="EMBL/GenBank/DDBJ databases">
        <title>Metagenome-Assembled Genomes uncover a global brackish microbiome.</title>
        <authorList>
            <person name="Hugerth L.W."/>
            <person name="Larsson J."/>
            <person name="Alneberg J."/>
            <person name="Lindh M.V."/>
            <person name="Legrand C."/>
            <person name="Pinhassi J."/>
            <person name="Andersson A.F."/>
        </authorList>
    </citation>
    <scope>NUCLEOTIDE SEQUENCE [LARGE SCALE GENOMIC DNA]</scope>
    <source>
        <strain evidence="3">BACL6 MAG-120924-bin43</strain>
    </source>
</reference>
<dbReference type="InterPro" id="IPR041698">
    <property type="entry name" value="Methyltransf_25"/>
</dbReference>
<sequence>MEYSHNQYGDVFADIYDDWYHDLDNISDVVEFVLQLAENSAVLELGVGTGRLAIPIAQIGVARGVQVVGIDSSQAMLDELRAKPDGALVETHLGHMVRDMPLGPFGVVLIAYNTLFNLLTEHEQRECLQRSAQCLTPGGHIIVDCFVPDETLPDQLTDATHRSTSTGEILSRWQVDRDAQVISGVFTQVSGDAPNISRPYSVRYATVAQVDFMAHEAGLVVEQRWSSYTHDVFDDSSVRQITVYGIAPSASS</sequence>
<keyword evidence="1" id="KW-0808">Transferase</keyword>
<evidence type="ECO:0000259" key="2">
    <source>
        <dbReference type="Pfam" id="PF13649"/>
    </source>
</evidence>
<dbReference type="Pfam" id="PF13649">
    <property type="entry name" value="Methyltransf_25"/>
    <property type="match status" value="1"/>
</dbReference>
<dbReference type="AlphaFoldDB" id="A0A0R2QH42"/>
<accession>A0A0R2QH42</accession>
<dbReference type="PANTHER" id="PTHR43861">
    <property type="entry name" value="TRANS-ACONITATE 2-METHYLTRANSFERASE-RELATED"/>
    <property type="match status" value="1"/>
</dbReference>
<evidence type="ECO:0000256" key="1">
    <source>
        <dbReference type="ARBA" id="ARBA00022679"/>
    </source>
</evidence>
<dbReference type="CDD" id="cd02440">
    <property type="entry name" value="AdoMet_MTases"/>
    <property type="match status" value="1"/>
</dbReference>
<dbReference type="Proteomes" id="UP000051017">
    <property type="component" value="Unassembled WGS sequence"/>
</dbReference>
<dbReference type="EMBL" id="LIBJ01000143">
    <property type="protein sequence ID" value="KRO47629.1"/>
    <property type="molecule type" value="Genomic_DNA"/>
</dbReference>
<gene>
    <name evidence="3" type="ORF">ABR75_03035</name>
</gene>
<protein>
    <recommendedName>
        <fullName evidence="2">Methyltransferase domain-containing protein</fullName>
    </recommendedName>
</protein>